<dbReference type="Gene3D" id="1.20.910.10">
    <property type="entry name" value="Heme oxygenase-like"/>
    <property type="match status" value="1"/>
</dbReference>
<name>A0ABS0NX86_9BRAD</name>
<feature type="region of interest" description="Disordered" evidence="1">
    <location>
        <begin position="1"/>
        <end position="33"/>
    </location>
</feature>
<protein>
    <submittedName>
        <fullName evidence="2">Biliverdin-producing heme oxygenase</fullName>
    </submittedName>
</protein>
<dbReference type="EMBL" id="JACEGD010000004">
    <property type="protein sequence ID" value="MBH5385633.1"/>
    <property type="molecule type" value="Genomic_DNA"/>
</dbReference>
<comment type="caution">
    <text evidence="2">The sequence shown here is derived from an EMBL/GenBank/DDBJ whole genome shotgun (WGS) entry which is preliminary data.</text>
</comment>
<dbReference type="Pfam" id="PF01126">
    <property type="entry name" value="Heme_oxygenase"/>
    <property type="match status" value="1"/>
</dbReference>
<dbReference type="InterPro" id="IPR016053">
    <property type="entry name" value="Haem_Oase-like"/>
</dbReference>
<dbReference type="RefSeq" id="WP_197965214.1">
    <property type="nucleotide sequence ID" value="NZ_JACEGD010000004.1"/>
</dbReference>
<evidence type="ECO:0000313" key="2">
    <source>
        <dbReference type="EMBL" id="MBH5385633.1"/>
    </source>
</evidence>
<keyword evidence="3" id="KW-1185">Reference proteome</keyword>
<dbReference type="CDD" id="cd19166">
    <property type="entry name" value="HemeO-bac"/>
    <property type="match status" value="1"/>
</dbReference>
<sequence length="207" mass="22338">MSTADIETPLETSRSRRLKAETEGQHNSLDESIMAQNPFASRERYGRFVNVQHEFHRTIDPLYSSPRLGQLLPDLASRRRFGLIGQDLSDLGVAPIVVRDEAEFSHADAGIDLPTALGWLYVAEGSNLGAAFLLKAAGKLGLSESFGARHLAAAPEGRAAHWKAFTAALDAVNLSGPEEERAVAGARAAFSRVQELVSRLLHPAAGK</sequence>
<evidence type="ECO:0000256" key="1">
    <source>
        <dbReference type="SAM" id="MobiDB-lite"/>
    </source>
</evidence>
<proteinExistence type="predicted"/>
<dbReference type="SUPFAM" id="SSF48613">
    <property type="entry name" value="Heme oxygenase-like"/>
    <property type="match status" value="1"/>
</dbReference>
<dbReference type="InterPro" id="IPR016084">
    <property type="entry name" value="Haem_Oase-like_multi-hlx"/>
</dbReference>
<accession>A0ABS0NX86</accession>
<dbReference type="Proteomes" id="UP001194539">
    <property type="component" value="Unassembled WGS sequence"/>
</dbReference>
<evidence type="ECO:0000313" key="3">
    <source>
        <dbReference type="Proteomes" id="UP001194539"/>
    </source>
</evidence>
<gene>
    <name evidence="2" type="ORF">H1B27_04975</name>
</gene>
<organism evidence="2 3">
    <name type="scientific">Bradyrhizobium diversitatis</name>
    <dbReference type="NCBI Taxonomy" id="2755406"/>
    <lineage>
        <taxon>Bacteria</taxon>
        <taxon>Pseudomonadati</taxon>
        <taxon>Pseudomonadota</taxon>
        <taxon>Alphaproteobacteria</taxon>
        <taxon>Hyphomicrobiales</taxon>
        <taxon>Nitrobacteraceae</taxon>
        <taxon>Bradyrhizobium</taxon>
    </lineage>
</organism>
<reference evidence="2 3" key="1">
    <citation type="submission" date="2020-07" db="EMBL/GenBank/DDBJ databases">
        <title>Bradyrhizobium diversity isolated from nodules of indigenous legumes of Western Australia.</title>
        <authorList>
            <person name="Klepa M.S."/>
        </authorList>
    </citation>
    <scope>NUCLEOTIDE SEQUENCE [LARGE SCALE GENOMIC DNA]</scope>
    <source>
        <strain evidence="2 3">CNPSo 4019</strain>
    </source>
</reference>